<sequence>MPRVTASSASISRTKKALPANYPTPSNTQSPPNTQQSSNSYLSSQDIEEPMFENSPSTQEMSGFVPSSPESVQKSKTDNINNPFSEVSTQDTQGEVITSDSVMPFEHSTAIQSSNNEDSALSRSITNLGDTNTPIDGIDQSAVNTKGIGHSKVNNYRDSGLQSLENLVSIENSGYEVDSQESCDDTPLGSVMYRSQISDSLIRQSQYYLGMSSLFSTIGFAHIEPDSDEEVVSTTSTPNTGIRHSVTENEADVDEVANPVDDNSGGPVSGLSPVPSDDEQISENISYDDDHSEIVNNDKILQDNNTNEYIKKHDLRARNSVLTAGAPLVIRPARKSKSIPRSKSITKKTIIITKVTPKRRITKRKPALTRKKNNDPEWRPEGDESNSDAPSDHDNVVMTIPTNILKSRRSAVKSIKKPTIISDSTPLKTSRPTRNVKPVIHTSSTTITTRGRKRALSLSKPAPSKKRSSSNNPRTTLVKNKSTPTKNIRARGTRDSTRVTRSNSKLHDESTSKVHSENILIESEEEEPILNSEPPVVAKDVDNIISNESKVSDIETEESVVHVEVPLVPSRPKRSTIKNLKSANGRRGRSRGRNRGIPDVNEALDSGIKNVIDDHDELRASKRVTRSSKNVTEQSQDHNSNIPSGRESPDIDLDEKLFVRVTRSSKNSGGRGRDVPNANKTSDTEEVESEGKKVSKVTTRGSKKVGGGRRQVRNSVRGIPSENEAANVEKESTTAIGSGKDQIKPKRSVKNSKISGVGRGKGRDHNDLPDVNDVLGNEIENTLANNRKSVKRKRINKSSGGIGGSRERGRGRNRDIPNVNDALVVDAENAIDKDKEPETSKRATRSSKSNKEQSDIPDVNEEPNIEVEGTEENGESDTSKARRVTRSSNIVDESRNRDSDVSYANEVSDIKIEDSENDKSLNNKRSTRSSKGVKDHVSDIPNVGEAMDVETENTVESKEPTVSLEPERITGSRASDIPSANEASDIETTIAVENDDESMVTPKPKRITRNVNSAGSSRRRGRNRGKGRIQSGNVVGSRTRSRYKIADAANETASENDTDSSVNAPSVNESEPNPEILETPDNIKRGRITRRPQVTSPIRNKGKTKSFDSEEETDEQPPAFDPDVVALTAENPAALQKAVRVLTGQNYDILGTPNDADDSSQNNEEVTPVTSLFIKPVNPISRSTSFTNNALPELQSESSFGQNTSWANDHWYQLKGFYEETKDEFAKDGKNSVGNEEAYRKVTSKFLSADVNNGIFGEENIRKRIIALEAAEHERRTGRRGSVESTNSRSSYTSVARYNSAYSNLRDTPVNKRKRSESNVTSSEAEDDDETLHPSQRLRTSDSPSVSGTNTPPIYLPANLALII</sequence>
<protein>
    <submittedName>
        <fullName evidence="1">1201_t:CDS:1</fullName>
    </submittedName>
</protein>
<dbReference type="EMBL" id="CAJVPT010007991">
    <property type="protein sequence ID" value="CAG8547147.1"/>
    <property type="molecule type" value="Genomic_DNA"/>
</dbReference>
<gene>
    <name evidence="1" type="ORF">ACOLOM_LOCUS4705</name>
</gene>
<organism evidence="1 2">
    <name type="scientific">Acaulospora colombiana</name>
    <dbReference type="NCBI Taxonomy" id="27376"/>
    <lineage>
        <taxon>Eukaryota</taxon>
        <taxon>Fungi</taxon>
        <taxon>Fungi incertae sedis</taxon>
        <taxon>Mucoromycota</taxon>
        <taxon>Glomeromycotina</taxon>
        <taxon>Glomeromycetes</taxon>
        <taxon>Diversisporales</taxon>
        <taxon>Acaulosporaceae</taxon>
        <taxon>Acaulospora</taxon>
    </lineage>
</organism>
<comment type="caution">
    <text evidence="1">The sequence shown here is derived from an EMBL/GenBank/DDBJ whole genome shotgun (WGS) entry which is preliminary data.</text>
</comment>
<evidence type="ECO:0000313" key="2">
    <source>
        <dbReference type="Proteomes" id="UP000789525"/>
    </source>
</evidence>
<proteinExistence type="predicted"/>
<reference evidence="1" key="1">
    <citation type="submission" date="2021-06" db="EMBL/GenBank/DDBJ databases">
        <authorList>
            <person name="Kallberg Y."/>
            <person name="Tangrot J."/>
            <person name="Rosling A."/>
        </authorList>
    </citation>
    <scope>NUCLEOTIDE SEQUENCE</scope>
    <source>
        <strain evidence="1">CL356</strain>
    </source>
</reference>
<keyword evidence="2" id="KW-1185">Reference proteome</keyword>
<name>A0ACA9LSU9_9GLOM</name>
<accession>A0ACA9LSU9</accession>
<dbReference type="Proteomes" id="UP000789525">
    <property type="component" value="Unassembled WGS sequence"/>
</dbReference>
<evidence type="ECO:0000313" key="1">
    <source>
        <dbReference type="EMBL" id="CAG8547147.1"/>
    </source>
</evidence>